<accession>A0A7Y9F181</accession>
<dbReference type="RefSeq" id="WP_179615444.1">
    <property type="nucleotide sequence ID" value="NZ_CP059163.1"/>
</dbReference>
<dbReference type="AlphaFoldDB" id="A0A7Y9F181"/>
<evidence type="ECO:0000256" key="1">
    <source>
        <dbReference type="SAM" id="MobiDB-lite"/>
    </source>
</evidence>
<dbReference type="InterPro" id="IPR028037">
    <property type="entry name" value="Antitoxin_Rv0909/MT0933"/>
</dbReference>
<proteinExistence type="predicted"/>
<keyword evidence="3" id="KW-1185">Reference proteome</keyword>
<evidence type="ECO:0008006" key="4">
    <source>
        <dbReference type="Google" id="ProtNLM"/>
    </source>
</evidence>
<evidence type="ECO:0000313" key="3">
    <source>
        <dbReference type="Proteomes" id="UP000516957"/>
    </source>
</evidence>
<gene>
    <name evidence="2" type="ORF">BKA08_001960</name>
</gene>
<organism evidence="2 3">
    <name type="scientific">Nocardioides marinisabuli</name>
    <dbReference type="NCBI Taxonomy" id="419476"/>
    <lineage>
        <taxon>Bacteria</taxon>
        <taxon>Bacillati</taxon>
        <taxon>Actinomycetota</taxon>
        <taxon>Actinomycetes</taxon>
        <taxon>Propionibacteriales</taxon>
        <taxon>Nocardioidaceae</taxon>
        <taxon>Nocardioides</taxon>
    </lineage>
</organism>
<reference evidence="2 3" key="1">
    <citation type="submission" date="2020-07" db="EMBL/GenBank/DDBJ databases">
        <title>Sequencing the genomes of 1000 actinobacteria strains.</title>
        <authorList>
            <person name="Klenk H.-P."/>
        </authorList>
    </citation>
    <scope>NUCLEOTIDE SEQUENCE [LARGE SCALE GENOMIC DNA]</scope>
    <source>
        <strain evidence="2 3">DSM 18965</strain>
    </source>
</reference>
<name>A0A7Y9F181_9ACTN</name>
<feature type="compositionally biased region" description="Basic and acidic residues" evidence="1">
    <location>
        <begin position="45"/>
        <end position="71"/>
    </location>
</feature>
<protein>
    <recommendedName>
        <fullName evidence="4">Antitoxin</fullName>
    </recommendedName>
</protein>
<dbReference type="Pfam" id="PF14013">
    <property type="entry name" value="MT0933_antitox"/>
    <property type="match status" value="1"/>
</dbReference>
<sequence>MGFFNRRNIDKLRGKVTDAVDKHGDKISDGIDKAARAADQRTGGKHSDKIAKGVSKAKDGLDKLDGKKDDLPPDNPPTTYPRTEDTP</sequence>
<comment type="caution">
    <text evidence="2">The sequence shown here is derived from an EMBL/GenBank/DDBJ whole genome shotgun (WGS) entry which is preliminary data.</text>
</comment>
<evidence type="ECO:0000313" key="2">
    <source>
        <dbReference type="EMBL" id="NYD57722.1"/>
    </source>
</evidence>
<dbReference type="EMBL" id="JACCBE010000001">
    <property type="protein sequence ID" value="NYD57722.1"/>
    <property type="molecule type" value="Genomic_DNA"/>
</dbReference>
<dbReference type="Proteomes" id="UP000516957">
    <property type="component" value="Unassembled WGS sequence"/>
</dbReference>
<feature type="region of interest" description="Disordered" evidence="1">
    <location>
        <begin position="34"/>
        <end position="87"/>
    </location>
</feature>